<gene>
    <name evidence="1" type="ORF">G3I43_07030</name>
</gene>
<name>A0A6G3SMF5_STRAQ</name>
<sequence>MEVALWNERHPVGSPVTAYPGCRPEDDSKCTRLVTRTRSAASVLGGHTAVVWVEGHGACIALTHVDPRPEGGAL</sequence>
<protein>
    <submittedName>
        <fullName evidence="1">Uncharacterized protein</fullName>
    </submittedName>
</protein>
<dbReference type="AlphaFoldDB" id="A0A6G3SMF5"/>
<proteinExistence type="predicted"/>
<dbReference type="EMBL" id="JAAGMK010000180">
    <property type="protein sequence ID" value="NEB83932.1"/>
    <property type="molecule type" value="Genomic_DNA"/>
</dbReference>
<comment type="caution">
    <text evidence="1">The sequence shown here is derived from an EMBL/GenBank/DDBJ whole genome shotgun (WGS) entry which is preliminary data.</text>
</comment>
<reference evidence="1" key="1">
    <citation type="submission" date="2020-01" db="EMBL/GenBank/DDBJ databases">
        <title>Insect and environment-associated Actinomycetes.</title>
        <authorList>
            <person name="Currrie C."/>
            <person name="Chevrette M."/>
            <person name="Carlson C."/>
            <person name="Stubbendieck R."/>
            <person name="Wendt-Pienkowski E."/>
        </authorList>
    </citation>
    <scope>NUCLEOTIDE SEQUENCE</scope>
    <source>
        <strain evidence="1">SID505</strain>
    </source>
</reference>
<evidence type="ECO:0000313" key="1">
    <source>
        <dbReference type="EMBL" id="NEB83932.1"/>
    </source>
</evidence>
<organism evidence="1">
    <name type="scientific">Streptomyces anulatus</name>
    <name type="common">Streptomyces chrysomallus</name>
    <dbReference type="NCBI Taxonomy" id="1892"/>
    <lineage>
        <taxon>Bacteria</taxon>
        <taxon>Bacillati</taxon>
        <taxon>Actinomycetota</taxon>
        <taxon>Actinomycetes</taxon>
        <taxon>Kitasatosporales</taxon>
        <taxon>Streptomycetaceae</taxon>
        <taxon>Streptomyces</taxon>
    </lineage>
</organism>
<accession>A0A6G3SMF5</accession>